<dbReference type="InterPro" id="IPR013083">
    <property type="entry name" value="Znf_RING/FYVE/PHD"/>
</dbReference>
<proteinExistence type="predicted"/>
<dbReference type="SMART" id="SM00744">
    <property type="entry name" value="RINGv"/>
    <property type="match status" value="1"/>
</dbReference>
<evidence type="ECO:0000259" key="6">
    <source>
        <dbReference type="PROSITE" id="PS51292"/>
    </source>
</evidence>
<keyword evidence="2" id="KW-0863">Zinc-finger</keyword>
<keyword evidence="5" id="KW-1133">Transmembrane helix</keyword>
<evidence type="ECO:0000256" key="1">
    <source>
        <dbReference type="ARBA" id="ARBA00022723"/>
    </source>
</evidence>
<evidence type="ECO:0000256" key="3">
    <source>
        <dbReference type="ARBA" id="ARBA00022833"/>
    </source>
</evidence>
<feature type="transmembrane region" description="Helical" evidence="5">
    <location>
        <begin position="438"/>
        <end position="459"/>
    </location>
</feature>
<feature type="transmembrane region" description="Helical" evidence="5">
    <location>
        <begin position="77"/>
        <end position="100"/>
    </location>
</feature>
<keyword evidence="5" id="KW-0812">Transmembrane</keyword>
<keyword evidence="3" id="KW-0862">Zinc</keyword>
<feature type="compositionally biased region" description="Low complexity" evidence="4">
    <location>
        <begin position="133"/>
        <end position="169"/>
    </location>
</feature>
<evidence type="ECO:0000256" key="4">
    <source>
        <dbReference type="SAM" id="MobiDB-lite"/>
    </source>
</evidence>
<feature type="region of interest" description="Disordered" evidence="4">
    <location>
        <begin position="124"/>
        <end position="203"/>
    </location>
</feature>
<dbReference type="Pfam" id="PF12906">
    <property type="entry name" value="RINGv"/>
    <property type="match status" value="1"/>
</dbReference>
<feature type="transmembrane region" description="Helical" evidence="5">
    <location>
        <begin position="232"/>
        <end position="254"/>
    </location>
</feature>
<gene>
    <name evidence="7" type="ORF">Pcinc_026309</name>
</gene>
<dbReference type="PANTHER" id="PTHR20893">
    <property type="entry name" value="LD08641P"/>
    <property type="match status" value="1"/>
</dbReference>
<dbReference type="CDD" id="cd16495">
    <property type="entry name" value="RING_CH-C4HC3_MARCH"/>
    <property type="match status" value="1"/>
</dbReference>
<protein>
    <recommendedName>
        <fullName evidence="6">RING-CH-type domain-containing protein</fullName>
    </recommendedName>
</protein>
<dbReference type="GO" id="GO:0008270">
    <property type="term" value="F:zinc ion binding"/>
    <property type="evidence" value="ECO:0007669"/>
    <property type="project" value="UniProtKB-KW"/>
</dbReference>
<dbReference type="InterPro" id="IPR011016">
    <property type="entry name" value="Znf_RING-CH"/>
</dbReference>
<evidence type="ECO:0000256" key="2">
    <source>
        <dbReference type="ARBA" id="ARBA00022771"/>
    </source>
</evidence>
<dbReference type="Proteomes" id="UP001286313">
    <property type="component" value="Unassembled WGS sequence"/>
</dbReference>
<keyword evidence="8" id="KW-1185">Reference proteome</keyword>
<dbReference type="PANTHER" id="PTHR20893:SF2">
    <property type="entry name" value="LD08641P"/>
    <property type="match status" value="1"/>
</dbReference>
<evidence type="ECO:0000256" key="5">
    <source>
        <dbReference type="SAM" id="Phobius"/>
    </source>
</evidence>
<keyword evidence="1" id="KW-0479">Metal-binding</keyword>
<evidence type="ECO:0000313" key="8">
    <source>
        <dbReference type="Proteomes" id="UP001286313"/>
    </source>
</evidence>
<feature type="transmembrane region" description="Helical" evidence="5">
    <location>
        <begin position="269"/>
        <end position="289"/>
    </location>
</feature>
<organism evidence="7 8">
    <name type="scientific">Petrolisthes cinctipes</name>
    <name type="common">Flat porcelain crab</name>
    <dbReference type="NCBI Taxonomy" id="88211"/>
    <lineage>
        <taxon>Eukaryota</taxon>
        <taxon>Metazoa</taxon>
        <taxon>Ecdysozoa</taxon>
        <taxon>Arthropoda</taxon>
        <taxon>Crustacea</taxon>
        <taxon>Multicrustacea</taxon>
        <taxon>Malacostraca</taxon>
        <taxon>Eumalacostraca</taxon>
        <taxon>Eucarida</taxon>
        <taxon>Decapoda</taxon>
        <taxon>Pleocyemata</taxon>
        <taxon>Anomura</taxon>
        <taxon>Galatheoidea</taxon>
        <taxon>Porcellanidae</taxon>
        <taxon>Petrolisthes</taxon>
    </lineage>
</organism>
<dbReference type="PROSITE" id="PS51292">
    <property type="entry name" value="ZF_RING_CH"/>
    <property type="match status" value="1"/>
</dbReference>
<dbReference type="Gene3D" id="3.30.40.10">
    <property type="entry name" value="Zinc/RING finger domain, C3HC4 (zinc finger)"/>
    <property type="match status" value="1"/>
</dbReference>
<feature type="compositionally biased region" description="Polar residues" evidence="4">
    <location>
        <begin position="191"/>
        <end position="202"/>
    </location>
</feature>
<comment type="caution">
    <text evidence="7">The sequence shown here is derived from an EMBL/GenBank/DDBJ whole genome shotgun (WGS) entry which is preliminary data.</text>
</comment>
<feature type="domain" description="RING-CH-type" evidence="6">
    <location>
        <begin position="328"/>
        <end position="395"/>
    </location>
</feature>
<accession>A0AAE1K8A5</accession>
<dbReference type="SUPFAM" id="SSF57850">
    <property type="entry name" value="RING/U-box"/>
    <property type="match status" value="1"/>
</dbReference>
<keyword evidence="5" id="KW-0472">Membrane</keyword>
<reference evidence="7" key="1">
    <citation type="submission" date="2023-10" db="EMBL/GenBank/DDBJ databases">
        <title>Genome assemblies of two species of porcelain crab, Petrolisthes cinctipes and Petrolisthes manimaculis (Anomura: Porcellanidae).</title>
        <authorList>
            <person name="Angst P."/>
        </authorList>
    </citation>
    <scope>NUCLEOTIDE SEQUENCE</scope>
    <source>
        <strain evidence="7">PB745_01</strain>
        <tissue evidence="7">Gill</tissue>
    </source>
</reference>
<feature type="transmembrane region" description="Helical" evidence="5">
    <location>
        <begin position="44"/>
        <end position="65"/>
    </location>
</feature>
<dbReference type="EMBL" id="JAWQEG010003047">
    <property type="protein sequence ID" value="KAK3868296.1"/>
    <property type="molecule type" value="Genomic_DNA"/>
</dbReference>
<feature type="transmembrane region" description="Helical" evidence="5">
    <location>
        <begin position="411"/>
        <end position="432"/>
    </location>
</feature>
<name>A0AAE1K8A5_PETCI</name>
<dbReference type="AlphaFoldDB" id="A0AAE1K8A5"/>
<sequence length="522" mass="58070">MRQNVYTTASVPRWQKRVVDAGKQLKAFHLRDIRCERPRFLSKSFCGFLTFNILTYSLLVAEILLTRDTDTQEERSFFTHVFNGCYAVLLFIVVVFFLIYGVEVYFKVRGGFVNDTIIVGHVHSRTPPNNHQDLPPLLTDSDNPSPSPSTSSTPASTSSASSTSPLDPASSPPSPKKFSPKRVAEEGNKVSGEQEQDPSTQRLVPEQLQVNGIVPPHRGVDQSQLHQSRFGLVFQACMLMITVCFLFSDVLGGFWKNRVPLMSRNAYDIIFRVVELGVALWFPCVLWNCMSPEQLWILNPKKILKRLDIDSSLEVGLPLPQKGEGGSSGEDSGAECWICYDTERTDAGPLIQPCDCRGDVGAVHHHCLRKWLMECAENTSENLSCKVCGAVYQLERGRAWWIGQGFTPRHWLQTATLVTVMCGTIAGAWTLIQMYDDAYIRSLAAGATLLIIYVCLRFLGFNTFSAYQRARYSAVKILGRHFAQREAAPTVDPGISNVATISSEVSVDMNATGVPKMPEATI</sequence>
<evidence type="ECO:0000313" key="7">
    <source>
        <dbReference type="EMBL" id="KAK3868296.1"/>
    </source>
</evidence>